<protein>
    <submittedName>
        <fullName evidence="8">Fungal-specific transcription factor domain-containing protein</fullName>
    </submittedName>
</protein>
<comment type="caution">
    <text evidence="8">The sequence shown here is derived from an EMBL/GenBank/DDBJ whole genome shotgun (WGS) entry which is preliminary data.</text>
</comment>
<dbReference type="Pfam" id="PF04082">
    <property type="entry name" value="Fungal_trans"/>
    <property type="match status" value="1"/>
</dbReference>
<organism evidence="8 9">
    <name type="scientific">Apiospora saccharicola</name>
    <dbReference type="NCBI Taxonomy" id="335842"/>
    <lineage>
        <taxon>Eukaryota</taxon>
        <taxon>Fungi</taxon>
        <taxon>Dikarya</taxon>
        <taxon>Ascomycota</taxon>
        <taxon>Pezizomycotina</taxon>
        <taxon>Sordariomycetes</taxon>
        <taxon>Xylariomycetidae</taxon>
        <taxon>Amphisphaeriales</taxon>
        <taxon>Apiosporaceae</taxon>
        <taxon>Apiospora</taxon>
    </lineage>
</organism>
<keyword evidence="3" id="KW-0805">Transcription regulation</keyword>
<keyword evidence="9" id="KW-1185">Reference proteome</keyword>
<dbReference type="InterPro" id="IPR050815">
    <property type="entry name" value="TF_fung"/>
</dbReference>
<dbReference type="CDD" id="cd00067">
    <property type="entry name" value="GAL4"/>
    <property type="match status" value="1"/>
</dbReference>
<evidence type="ECO:0000256" key="5">
    <source>
        <dbReference type="ARBA" id="ARBA00023163"/>
    </source>
</evidence>
<dbReference type="CDD" id="cd12148">
    <property type="entry name" value="fungal_TF_MHR"/>
    <property type="match status" value="1"/>
</dbReference>
<keyword evidence="6" id="KW-0539">Nucleus</keyword>
<dbReference type="SMART" id="SM00906">
    <property type="entry name" value="Fungal_trans"/>
    <property type="match status" value="1"/>
</dbReference>
<proteinExistence type="predicted"/>
<evidence type="ECO:0000256" key="1">
    <source>
        <dbReference type="ARBA" id="ARBA00004123"/>
    </source>
</evidence>
<evidence type="ECO:0000313" key="9">
    <source>
        <dbReference type="Proteomes" id="UP001446871"/>
    </source>
</evidence>
<accession>A0ABR1W0R7</accession>
<keyword evidence="4" id="KW-0238">DNA-binding</keyword>
<dbReference type="SUPFAM" id="SSF57701">
    <property type="entry name" value="Zn2/Cys6 DNA-binding domain"/>
    <property type="match status" value="1"/>
</dbReference>
<dbReference type="EMBL" id="JAQQWM010000002">
    <property type="protein sequence ID" value="KAK8077084.1"/>
    <property type="molecule type" value="Genomic_DNA"/>
</dbReference>
<dbReference type="PROSITE" id="PS00463">
    <property type="entry name" value="ZN2_CY6_FUNGAL_1"/>
    <property type="match status" value="1"/>
</dbReference>
<feature type="domain" description="Zn(2)-C6 fungal-type" evidence="7">
    <location>
        <begin position="13"/>
        <end position="43"/>
    </location>
</feature>
<dbReference type="Proteomes" id="UP001446871">
    <property type="component" value="Unassembled WGS sequence"/>
</dbReference>
<dbReference type="Pfam" id="PF00172">
    <property type="entry name" value="Zn_clus"/>
    <property type="match status" value="1"/>
</dbReference>
<dbReference type="InterPro" id="IPR036864">
    <property type="entry name" value="Zn2-C6_fun-type_DNA-bd_sf"/>
</dbReference>
<evidence type="ECO:0000256" key="6">
    <source>
        <dbReference type="ARBA" id="ARBA00023242"/>
    </source>
</evidence>
<dbReference type="InterPro" id="IPR007219">
    <property type="entry name" value="XnlR_reg_dom"/>
</dbReference>
<dbReference type="PROSITE" id="PS50048">
    <property type="entry name" value="ZN2_CY6_FUNGAL_2"/>
    <property type="match status" value="1"/>
</dbReference>
<evidence type="ECO:0000259" key="7">
    <source>
        <dbReference type="PROSITE" id="PS50048"/>
    </source>
</evidence>
<evidence type="ECO:0000256" key="4">
    <source>
        <dbReference type="ARBA" id="ARBA00023125"/>
    </source>
</evidence>
<evidence type="ECO:0000256" key="3">
    <source>
        <dbReference type="ARBA" id="ARBA00023015"/>
    </source>
</evidence>
<keyword evidence="5" id="KW-0804">Transcription</keyword>
<sequence length="655" mass="72211">MRTVGIRQQPGFACEECRRRKARCDRTQPQCGTCTEFNITCITMDKRPRRGPKRGQVEMMRSRIAMLESELEKQAGRRESEAAAAITPNSDVPVTGVSMTAASTPSLMAKSEQAYFFTDMQGFSDLFSDQISGLNTQPYLSWSGTQTIREAAAEGCTVETQDGDGNLASPNPLSAVFSEGFDMGDIGSVMGPSGPEVTDLIRADLSSNRDDLYFERVHKICPMVHQQRYFSWASQENPSRARVCLRSSMRTLAAAMSAPYQGFVDVLYSESRHLLDEYRRASGAAGSLDRREKVEIEYAQAWLLLAHYESLRADEWQTMLTAGTAFRLVQMTRLHETDIASPAPSTTTTASTFAEMEEMRRTFWVAYTLDHFLCWQHKWPLTLYEDMASTIRLPAPETNFQNNQPITTDCLSETMAKGDQEAMSPFSECVVLATLHHRCTARQRPRGRDRGVAGRQELLSVSVEGRLKLLQQSQTTQAVERDPMAFFTHFLALSTLIELGSSGSAQDSIAHSQAPQQHRASVAVTEMLRLAKTLPLFSGFKAHPFLPRPLATGVAFLSGQGCPRDRGDAFMGSEALLKVLQDLHFAGLPQPGLALGPVAANDVLPGRRVVEELVPVVLAEPLGGGVDLAHHLARDPVDQGVVRGLAPGHRHADDD</sequence>
<evidence type="ECO:0000256" key="2">
    <source>
        <dbReference type="ARBA" id="ARBA00022723"/>
    </source>
</evidence>
<gene>
    <name evidence="8" type="ORF">PG996_003254</name>
</gene>
<dbReference type="PANTHER" id="PTHR47338">
    <property type="entry name" value="ZN(II)2CYS6 TRANSCRIPTION FACTOR (EUROFUNG)-RELATED"/>
    <property type="match status" value="1"/>
</dbReference>
<dbReference type="PANTHER" id="PTHR47338:SF3">
    <property type="entry name" value="C6 FINGER DOMAIN TRANSCRIPTION FACTOR DBAA-RELATED"/>
    <property type="match status" value="1"/>
</dbReference>
<keyword evidence="2" id="KW-0479">Metal-binding</keyword>
<dbReference type="InterPro" id="IPR001138">
    <property type="entry name" value="Zn2Cys6_DnaBD"/>
</dbReference>
<evidence type="ECO:0000313" key="8">
    <source>
        <dbReference type="EMBL" id="KAK8077084.1"/>
    </source>
</evidence>
<reference evidence="8 9" key="1">
    <citation type="submission" date="2023-01" db="EMBL/GenBank/DDBJ databases">
        <title>Analysis of 21 Apiospora genomes using comparative genomics revels a genus with tremendous synthesis potential of carbohydrate active enzymes and secondary metabolites.</title>
        <authorList>
            <person name="Sorensen T."/>
        </authorList>
    </citation>
    <scope>NUCLEOTIDE SEQUENCE [LARGE SCALE GENOMIC DNA]</scope>
    <source>
        <strain evidence="8 9">CBS 83171</strain>
    </source>
</reference>
<comment type="subcellular location">
    <subcellularLocation>
        <location evidence="1">Nucleus</location>
    </subcellularLocation>
</comment>
<dbReference type="Gene3D" id="4.10.240.10">
    <property type="entry name" value="Zn(2)-C6 fungal-type DNA-binding domain"/>
    <property type="match status" value="1"/>
</dbReference>
<dbReference type="SMART" id="SM00066">
    <property type="entry name" value="GAL4"/>
    <property type="match status" value="1"/>
</dbReference>
<name>A0ABR1W0R7_9PEZI</name>